<evidence type="ECO:0000313" key="2">
    <source>
        <dbReference type="Proteomes" id="UP001055125"/>
    </source>
</evidence>
<proteinExistence type="predicted"/>
<accession>A0ABQ4S341</accession>
<reference evidence="1" key="1">
    <citation type="journal article" date="2021" name="Front. Microbiol.">
        <title>Comprehensive Comparative Genomics and Phenotyping of Methylobacterium Species.</title>
        <authorList>
            <person name="Alessa O."/>
            <person name="Ogura Y."/>
            <person name="Fujitani Y."/>
            <person name="Takami H."/>
            <person name="Hayashi T."/>
            <person name="Sahin N."/>
            <person name="Tani A."/>
        </authorList>
    </citation>
    <scope>NUCLEOTIDE SEQUENCE</scope>
    <source>
        <strain evidence="1">DSM 19015</strain>
    </source>
</reference>
<dbReference type="Proteomes" id="UP001055125">
    <property type="component" value="Unassembled WGS sequence"/>
</dbReference>
<gene>
    <name evidence="1" type="ORF">OCOJLMKI_4782</name>
</gene>
<comment type="caution">
    <text evidence="1">The sequence shown here is derived from an EMBL/GenBank/DDBJ whole genome shotgun (WGS) entry which is preliminary data.</text>
</comment>
<dbReference type="EMBL" id="BPQP01000090">
    <property type="protein sequence ID" value="GJD97550.1"/>
    <property type="molecule type" value="Genomic_DNA"/>
</dbReference>
<organism evidence="1 2">
    <name type="scientific">Methylobacterium iners</name>
    <dbReference type="NCBI Taxonomy" id="418707"/>
    <lineage>
        <taxon>Bacteria</taxon>
        <taxon>Pseudomonadati</taxon>
        <taxon>Pseudomonadota</taxon>
        <taxon>Alphaproteobacteria</taxon>
        <taxon>Hyphomicrobiales</taxon>
        <taxon>Methylobacteriaceae</taxon>
        <taxon>Methylobacterium</taxon>
    </lineage>
</organism>
<reference evidence="1" key="2">
    <citation type="submission" date="2021-08" db="EMBL/GenBank/DDBJ databases">
        <authorList>
            <person name="Tani A."/>
            <person name="Ola A."/>
            <person name="Ogura Y."/>
            <person name="Katsura K."/>
            <person name="Hayashi T."/>
        </authorList>
    </citation>
    <scope>NUCLEOTIDE SEQUENCE</scope>
    <source>
        <strain evidence="1">DSM 19015</strain>
    </source>
</reference>
<keyword evidence="2" id="KW-1185">Reference proteome</keyword>
<evidence type="ECO:0000313" key="1">
    <source>
        <dbReference type="EMBL" id="GJD97550.1"/>
    </source>
</evidence>
<sequence>MQNITVTPRERDTILAALRYYQYYRLQGHPFDPRHDHLIDAIASQSGETLDLAAVDDLCAGLNGNMHALGAAA</sequence>
<name>A0ABQ4S341_9HYPH</name>
<dbReference type="RefSeq" id="WP_238246611.1">
    <property type="nucleotide sequence ID" value="NZ_BPQP01000090.1"/>
</dbReference>
<protein>
    <submittedName>
        <fullName evidence="1">Uncharacterized protein</fullName>
    </submittedName>
</protein>